<dbReference type="SUPFAM" id="SSF48452">
    <property type="entry name" value="TPR-like"/>
    <property type="match status" value="1"/>
</dbReference>
<feature type="compositionally biased region" description="Basic and acidic residues" evidence="4">
    <location>
        <begin position="250"/>
        <end position="264"/>
    </location>
</feature>
<evidence type="ECO:0000256" key="1">
    <source>
        <dbReference type="ARBA" id="ARBA00022737"/>
    </source>
</evidence>
<dbReference type="PANTHER" id="PTHR44943:SF8">
    <property type="entry name" value="TPR REPEAT-CONTAINING PROTEIN MJ0263"/>
    <property type="match status" value="1"/>
</dbReference>
<evidence type="ECO:0000313" key="5">
    <source>
        <dbReference type="EMBL" id="RXS97928.1"/>
    </source>
</evidence>
<feature type="repeat" description="TPR" evidence="3">
    <location>
        <begin position="29"/>
        <end position="62"/>
    </location>
</feature>
<dbReference type="SMART" id="SM00028">
    <property type="entry name" value="TPR"/>
    <property type="match status" value="2"/>
</dbReference>
<dbReference type="RefSeq" id="WP_129207707.1">
    <property type="nucleotide sequence ID" value="NZ_BMGU01000001.1"/>
</dbReference>
<dbReference type="PANTHER" id="PTHR44943">
    <property type="entry name" value="CELLULOSE SYNTHASE OPERON PROTEIN C"/>
    <property type="match status" value="1"/>
</dbReference>
<dbReference type="AlphaFoldDB" id="A0A4Q1SJT7"/>
<evidence type="ECO:0000256" key="2">
    <source>
        <dbReference type="ARBA" id="ARBA00022803"/>
    </source>
</evidence>
<evidence type="ECO:0000256" key="3">
    <source>
        <dbReference type="PROSITE-ProRule" id="PRU00339"/>
    </source>
</evidence>
<feature type="repeat" description="TPR" evidence="3">
    <location>
        <begin position="108"/>
        <end position="141"/>
    </location>
</feature>
<comment type="caution">
    <text evidence="5">The sequence shown here is derived from an EMBL/GenBank/DDBJ whole genome shotgun (WGS) entry which is preliminary data.</text>
</comment>
<protein>
    <submittedName>
        <fullName evidence="5">Uncharacterized protein</fullName>
    </submittedName>
</protein>
<evidence type="ECO:0000256" key="4">
    <source>
        <dbReference type="SAM" id="MobiDB-lite"/>
    </source>
</evidence>
<dbReference type="InterPro" id="IPR019734">
    <property type="entry name" value="TPR_rpt"/>
</dbReference>
<dbReference type="Gene3D" id="1.25.40.10">
    <property type="entry name" value="Tetratricopeptide repeat domain"/>
    <property type="match status" value="2"/>
</dbReference>
<name>A0A4Q1SJT7_9BACT</name>
<proteinExistence type="predicted"/>
<dbReference type="EMBL" id="SDMK01000001">
    <property type="protein sequence ID" value="RXS97928.1"/>
    <property type="molecule type" value="Genomic_DNA"/>
</dbReference>
<dbReference type="InterPro" id="IPR011990">
    <property type="entry name" value="TPR-like_helical_dom_sf"/>
</dbReference>
<gene>
    <name evidence="5" type="ORF">ESZ00_08750</name>
</gene>
<keyword evidence="6" id="KW-1185">Reference proteome</keyword>
<dbReference type="OrthoDB" id="111238at2"/>
<dbReference type="Pfam" id="PF14559">
    <property type="entry name" value="TPR_19"/>
    <property type="match status" value="1"/>
</dbReference>
<sequence length="272" mass="30695">MNRIARFPVMTAATLSLLVLMTGCQRLKARDQLNKGVQAYKSAKYEEAINHFQEAVNYDPTLPMARAYLATAYAQQVVPDLTSADNLKNANLAIQNYQAVLAQDPKDVNSLKGIASIYYNIDKYQEAKDWQKKVLEVDPQDAEAAYTIGSIDWRLSYRNAVQALKNVGMQDDGQGNVKFPKKACQDLVTQNGPLVDEGLEYLHKAVEIRPSYDDAMAYMQLTYRRKADLECGNASAVKDDMVQVDQWREKAMATRKANEEKKEQQPQGIQMQ</sequence>
<evidence type="ECO:0000313" key="6">
    <source>
        <dbReference type="Proteomes" id="UP000290253"/>
    </source>
</evidence>
<feature type="region of interest" description="Disordered" evidence="4">
    <location>
        <begin position="250"/>
        <end position="272"/>
    </location>
</feature>
<dbReference type="InterPro" id="IPR051685">
    <property type="entry name" value="Ycf3/AcsC/BcsC/TPR_MFPF"/>
</dbReference>
<keyword evidence="1" id="KW-0677">Repeat</keyword>
<dbReference type="PROSITE" id="PS51257">
    <property type="entry name" value="PROKAR_LIPOPROTEIN"/>
    <property type="match status" value="1"/>
</dbReference>
<organism evidence="5 6">
    <name type="scientific">Silvibacterium dinghuense</name>
    <dbReference type="NCBI Taxonomy" id="1560006"/>
    <lineage>
        <taxon>Bacteria</taxon>
        <taxon>Pseudomonadati</taxon>
        <taxon>Acidobacteriota</taxon>
        <taxon>Terriglobia</taxon>
        <taxon>Terriglobales</taxon>
        <taxon>Acidobacteriaceae</taxon>
        <taxon>Silvibacterium</taxon>
    </lineage>
</organism>
<accession>A0A4Q1SJT7</accession>
<keyword evidence="2 3" id="KW-0802">TPR repeat</keyword>
<dbReference type="Proteomes" id="UP000290253">
    <property type="component" value="Unassembled WGS sequence"/>
</dbReference>
<reference evidence="5 6" key="1">
    <citation type="journal article" date="2016" name="Int. J. Syst. Evol. Microbiol.">
        <title>Acidipila dinghuensis sp. nov., an acidobacterium isolated from forest soil.</title>
        <authorList>
            <person name="Jiang Y.W."/>
            <person name="Wang J."/>
            <person name="Chen M.H."/>
            <person name="Lv Y.Y."/>
            <person name="Qiu L.H."/>
        </authorList>
    </citation>
    <scope>NUCLEOTIDE SEQUENCE [LARGE SCALE GENOMIC DNA]</scope>
    <source>
        <strain evidence="5 6">DHOF10</strain>
    </source>
</reference>
<dbReference type="PROSITE" id="PS50005">
    <property type="entry name" value="TPR"/>
    <property type="match status" value="2"/>
</dbReference>